<dbReference type="EMBL" id="JAJEWP010000007">
    <property type="protein sequence ID" value="MCC2618144.1"/>
    <property type="molecule type" value="Genomic_DNA"/>
</dbReference>
<feature type="transmembrane region" description="Helical" evidence="1">
    <location>
        <begin position="92"/>
        <end position="111"/>
    </location>
</feature>
<sequence>MTESEIAAELYRQTAFSSSILGGFALTFLSILMTLVDSSAKVFLTAIGALTVAVVLLLVATLGATYILIGVQQLQLTYAFEAWPTSLYRTKWIAELSFMFGIIALMTGIGLSGYSKSRMLGHITLFPAILGTVLLVVIFSTA</sequence>
<proteinExistence type="predicted"/>
<comment type="caution">
    <text evidence="2">The sequence shown here is derived from an EMBL/GenBank/DDBJ whole genome shotgun (WGS) entry which is preliminary data.</text>
</comment>
<evidence type="ECO:0000313" key="2">
    <source>
        <dbReference type="EMBL" id="MCC2618144.1"/>
    </source>
</evidence>
<evidence type="ECO:0000313" key="3">
    <source>
        <dbReference type="Proteomes" id="UP001520878"/>
    </source>
</evidence>
<reference evidence="2 3" key="1">
    <citation type="submission" date="2021-10" db="EMBL/GenBank/DDBJ databases">
        <title>Draft genome of Aestuariibacter halophilus JC2043.</title>
        <authorList>
            <person name="Emsley S.A."/>
            <person name="Pfannmuller K.M."/>
            <person name="Ushijima B."/>
            <person name="Saw J.H."/>
            <person name="Videau P."/>
        </authorList>
    </citation>
    <scope>NUCLEOTIDE SEQUENCE [LARGE SCALE GENOMIC DNA]</scope>
    <source>
        <strain evidence="2 3">JC2043</strain>
    </source>
</reference>
<dbReference type="RefSeq" id="WP_229162744.1">
    <property type="nucleotide sequence ID" value="NZ_JAJEWP010000007.1"/>
</dbReference>
<feature type="transmembrane region" description="Helical" evidence="1">
    <location>
        <begin position="43"/>
        <end position="72"/>
    </location>
</feature>
<keyword evidence="3" id="KW-1185">Reference proteome</keyword>
<accession>A0ABS8GEC5</accession>
<keyword evidence="1" id="KW-0812">Transmembrane</keyword>
<feature type="transmembrane region" description="Helical" evidence="1">
    <location>
        <begin position="15"/>
        <end position="36"/>
    </location>
</feature>
<dbReference type="Proteomes" id="UP001520878">
    <property type="component" value="Unassembled WGS sequence"/>
</dbReference>
<gene>
    <name evidence="2" type="ORF">LJ739_17950</name>
</gene>
<protein>
    <submittedName>
        <fullName evidence="2">Uncharacterized protein</fullName>
    </submittedName>
</protein>
<evidence type="ECO:0000256" key="1">
    <source>
        <dbReference type="SAM" id="Phobius"/>
    </source>
</evidence>
<organism evidence="2 3">
    <name type="scientific">Fluctibacter halophilus</name>
    <dbReference type="NCBI Taxonomy" id="226011"/>
    <lineage>
        <taxon>Bacteria</taxon>
        <taxon>Pseudomonadati</taxon>
        <taxon>Pseudomonadota</taxon>
        <taxon>Gammaproteobacteria</taxon>
        <taxon>Alteromonadales</taxon>
        <taxon>Alteromonadaceae</taxon>
        <taxon>Fluctibacter</taxon>
    </lineage>
</organism>
<keyword evidence="1" id="KW-0472">Membrane</keyword>
<feature type="transmembrane region" description="Helical" evidence="1">
    <location>
        <begin position="123"/>
        <end position="141"/>
    </location>
</feature>
<keyword evidence="1" id="KW-1133">Transmembrane helix</keyword>
<name>A0ABS8GEC5_9ALTE</name>